<proteinExistence type="predicted"/>
<organism evidence="1">
    <name type="scientific">Thin paspalum asymptomatic virus</name>
    <dbReference type="NCBI Taxonomy" id="1352511"/>
    <lineage>
        <taxon>Viruses</taxon>
        <taxon>Riboviria</taxon>
        <taxon>Orthornavirae</taxon>
        <taxon>Kitrinoviricota</taxon>
        <taxon>Tolucaviricetes</taxon>
        <taxon>Tolivirales</taxon>
        <taxon>Tombusviridae</taxon>
        <taxon>Procedovirinae</taxon>
        <taxon>Panicovirus</taxon>
        <taxon>Panicovirus paspali</taxon>
    </lineage>
</organism>
<name>S4WHA3_9TOMB</name>
<sequence>MELPTPEEVVSVHHRVGPADVLEASLWNGEPPRYSMLQLWARRSHAWAQDKDGREFPTRKSYFKSLHPLPPTVYKSYQSYRGCHCPQLRSPSIRVAHHICVKWGTHSPSTDGGHSALSGSPAVLQRHQEIWF</sequence>
<dbReference type="EMBL" id="JX848616">
    <property type="protein sequence ID" value="AGO96553.1"/>
    <property type="molecule type" value="Genomic_RNA"/>
</dbReference>
<accession>S4WHA3</accession>
<reference evidence="1" key="1">
    <citation type="journal article" date="2013" name="Virus Res.">
        <title>Infectious transcripts of an asymptomatic panicovirus identified from a metagenomic survey.</title>
        <authorList>
            <person name="Scheets K."/>
        </authorList>
    </citation>
    <scope>NUCLEOTIDE SEQUENCE</scope>
    <source>
        <strain evidence="1">2010</strain>
    </source>
</reference>
<evidence type="ECO:0000313" key="1">
    <source>
        <dbReference type="EMBL" id="AGO96553.1"/>
    </source>
</evidence>
<protein>
    <submittedName>
        <fullName evidence="1">Putative accessory movement protein</fullName>
    </submittedName>
</protein>